<dbReference type="EMBL" id="JAENGY010000152">
    <property type="protein sequence ID" value="KAG6971656.1"/>
    <property type="molecule type" value="Genomic_DNA"/>
</dbReference>
<protein>
    <submittedName>
        <fullName evidence="1">Uncharacterized protein</fullName>
    </submittedName>
</protein>
<dbReference type="Proteomes" id="UP000709295">
    <property type="component" value="Unassembled WGS sequence"/>
</dbReference>
<sequence>DLFVENNVYNEGGGNAVRIVPTSQLEGFHSALKKMLARFVSAEVGLRHNLKIGSNYCRNPPLQHADLLALARTAALCRGAIAESPQLEFVTKLMSKPLRRPAYRSAIPIDFGFEQWQQIVEMTRTDTQALETT</sequence>
<name>A0A8J5JE42_9STRA</name>
<evidence type="ECO:0000313" key="2">
    <source>
        <dbReference type="Proteomes" id="UP000709295"/>
    </source>
</evidence>
<proteinExistence type="predicted"/>
<dbReference type="AlphaFoldDB" id="A0A8J5JE42"/>
<feature type="non-terminal residue" evidence="1">
    <location>
        <position position="133"/>
    </location>
</feature>
<organism evidence="1 2">
    <name type="scientific">Phytophthora aleatoria</name>
    <dbReference type="NCBI Taxonomy" id="2496075"/>
    <lineage>
        <taxon>Eukaryota</taxon>
        <taxon>Sar</taxon>
        <taxon>Stramenopiles</taxon>
        <taxon>Oomycota</taxon>
        <taxon>Peronosporomycetes</taxon>
        <taxon>Peronosporales</taxon>
        <taxon>Peronosporaceae</taxon>
        <taxon>Phytophthora</taxon>
    </lineage>
</organism>
<gene>
    <name evidence="1" type="ORF">JG688_00004346</name>
</gene>
<accession>A0A8J5JE42</accession>
<reference evidence="1" key="1">
    <citation type="submission" date="2021-01" db="EMBL/GenBank/DDBJ databases">
        <title>Phytophthora aleatoria, a newly-described species from Pinus radiata is distinct from Phytophthora cactorum isolates based on comparative genomics.</title>
        <authorList>
            <person name="Mcdougal R."/>
            <person name="Panda P."/>
            <person name="Williams N."/>
            <person name="Studholme D.J."/>
        </authorList>
    </citation>
    <scope>NUCLEOTIDE SEQUENCE</scope>
    <source>
        <strain evidence="1">NZFS 4037</strain>
    </source>
</reference>
<comment type="caution">
    <text evidence="1">The sequence shown here is derived from an EMBL/GenBank/DDBJ whole genome shotgun (WGS) entry which is preliminary data.</text>
</comment>
<keyword evidence="2" id="KW-1185">Reference proteome</keyword>
<evidence type="ECO:0000313" key="1">
    <source>
        <dbReference type="EMBL" id="KAG6971656.1"/>
    </source>
</evidence>